<proteinExistence type="predicted"/>
<sequence length="108" mass="12018">MKNIQVIDGADNCTFSIFQATNAEFALLFPAEGQDLQFAEDLDAQALNALGPVWDRPIPKRDVQGIHGTLFYGFAGKRSHFPASKQEADWPADALNPAQRRRHVRGPR</sequence>
<evidence type="ECO:0000256" key="1">
    <source>
        <dbReference type="SAM" id="MobiDB-lite"/>
    </source>
</evidence>
<evidence type="ECO:0000313" key="3">
    <source>
        <dbReference type="Proteomes" id="UP001242480"/>
    </source>
</evidence>
<reference evidence="2 3" key="1">
    <citation type="submission" date="2023-07" db="EMBL/GenBank/DDBJ databases">
        <title>Genomic Encyclopedia of Type Strains, Phase IV (KMG-IV): sequencing the most valuable type-strain genomes for metagenomic binning, comparative biology and taxonomic classification.</title>
        <authorList>
            <person name="Goeker M."/>
        </authorList>
    </citation>
    <scope>NUCLEOTIDE SEQUENCE [LARGE SCALE GENOMIC DNA]</scope>
    <source>
        <strain evidence="2 3">DSM 19619</strain>
    </source>
</reference>
<comment type="caution">
    <text evidence="2">The sequence shown here is derived from an EMBL/GenBank/DDBJ whole genome shotgun (WGS) entry which is preliminary data.</text>
</comment>
<organism evidence="2 3">
    <name type="scientific">Labrys wisconsinensis</name>
    <dbReference type="NCBI Taxonomy" id="425677"/>
    <lineage>
        <taxon>Bacteria</taxon>
        <taxon>Pseudomonadati</taxon>
        <taxon>Pseudomonadota</taxon>
        <taxon>Alphaproteobacteria</taxon>
        <taxon>Hyphomicrobiales</taxon>
        <taxon>Xanthobacteraceae</taxon>
        <taxon>Labrys</taxon>
    </lineage>
</organism>
<name>A0ABU0J3W0_9HYPH</name>
<dbReference type="Proteomes" id="UP001242480">
    <property type="component" value="Unassembled WGS sequence"/>
</dbReference>
<evidence type="ECO:0000313" key="2">
    <source>
        <dbReference type="EMBL" id="MDQ0468952.1"/>
    </source>
</evidence>
<gene>
    <name evidence="2" type="ORF">QO011_001952</name>
</gene>
<protein>
    <submittedName>
        <fullName evidence="2">Uncharacterized protein</fullName>
    </submittedName>
</protein>
<accession>A0ABU0J3W0</accession>
<dbReference type="EMBL" id="JAUSVX010000002">
    <property type="protein sequence ID" value="MDQ0468952.1"/>
    <property type="molecule type" value="Genomic_DNA"/>
</dbReference>
<feature type="region of interest" description="Disordered" evidence="1">
    <location>
        <begin position="83"/>
        <end position="108"/>
    </location>
</feature>
<keyword evidence="3" id="KW-1185">Reference proteome</keyword>
<feature type="compositionally biased region" description="Basic residues" evidence="1">
    <location>
        <begin position="99"/>
        <end position="108"/>
    </location>
</feature>
<dbReference type="RefSeq" id="WP_307270837.1">
    <property type="nucleotide sequence ID" value="NZ_JAUSVX010000002.1"/>
</dbReference>